<reference evidence="2 3" key="1">
    <citation type="submission" date="2019-03" db="EMBL/GenBank/DDBJ databases">
        <title>Genomic Encyclopedia of Type Strains, Phase IV (KMG-IV): sequencing the most valuable type-strain genomes for metagenomic binning, comparative biology and taxonomic classification.</title>
        <authorList>
            <person name="Goeker M."/>
        </authorList>
    </citation>
    <scope>NUCLEOTIDE SEQUENCE [LARGE SCALE GENOMIC DNA]</scope>
    <source>
        <strain evidence="2 3">DSM 19377</strain>
    </source>
</reference>
<proteinExistence type="predicted"/>
<evidence type="ECO:0000313" key="2">
    <source>
        <dbReference type="EMBL" id="TCP31598.1"/>
    </source>
</evidence>
<evidence type="ECO:0000313" key="3">
    <source>
        <dbReference type="Proteomes" id="UP000295416"/>
    </source>
</evidence>
<feature type="transmembrane region" description="Helical" evidence="1">
    <location>
        <begin position="42"/>
        <end position="60"/>
    </location>
</feature>
<accession>A0A4R2PB30</accession>
<dbReference type="RefSeq" id="WP_132743160.1">
    <property type="nucleotide sequence ID" value="NZ_SLXK01000002.1"/>
</dbReference>
<dbReference type="OrthoDB" id="2991732at2"/>
<comment type="caution">
    <text evidence="2">The sequence shown here is derived from an EMBL/GenBank/DDBJ whole genome shotgun (WGS) entry which is preliminary data.</text>
</comment>
<organism evidence="2 3">
    <name type="scientific">Scopulibacillus darangshiensis</name>
    <dbReference type="NCBI Taxonomy" id="442528"/>
    <lineage>
        <taxon>Bacteria</taxon>
        <taxon>Bacillati</taxon>
        <taxon>Bacillota</taxon>
        <taxon>Bacilli</taxon>
        <taxon>Bacillales</taxon>
        <taxon>Sporolactobacillaceae</taxon>
        <taxon>Scopulibacillus</taxon>
    </lineage>
</organism>
<gene>
    <name evidence="2" type="ORF">EV207_10288</name>
</gene>
<evidence type="ECO:0000256" key="1">
    <source>
        <dbReference type="SAM" id="Phobius"/>
    </source>
</evidence>
<sequence length="66" mass="7783">MLAEKVMEKAKPNRSLFNKVNVFLIKLPHLKAEDLLEMLTNVMFKAILIFGVPYFIYVFIKFLSIY</sequence>
<dbReference type="EMBL" id="SLXK01000002">
    <property type="protein sequence ID" value="TCP31598.1"/>
    <property type="molecule type" value="Genomic_DNA"/>
</dbReference>
<keyword evidence="1" id="KW-0472">Membrane</keyword>
<dbReference type="Proteomes" id="UP000295416">
    <property type="component" value="Unassembled WGS sequence"/>
</dbReference>
<name>A0A4R2PB30_9BACL</name>
<keyword evidence="1" id="KW-0812">Transmembrane</keyword>
<keyword evidence="1" id="KW-1133">Transmembrane helix</keyword>
<keyword evidence="3" id="KW-1185">Reference proteome</keyword>
<protein>
    <submittedName>
        <fullName evidence="2">Uncharacterized protein</fullName>
    </submittedName>
</protein>
<dbReference type="AlphaFoldDB" id="A0A4R2PB30"/>